<evidence type="ECO:0000313" key="3">
    <source>
        <dbReference type="Proteomes" id="UP001165395"/>
    </source>
</evidence>
<keyword evidence="3" id="KW-1185">Reference proteome</keyword>
<keyword evidence="1" id="KW-0812">Transmembrane</keyword>
<feature type="transmembrane region" description="Helical" evidence="1">
    <location>
        <begin position="238"/>
        <end position="258"/>
    </location>
</feature>
<organism evidence="2 3">
    <name type="scientific">Leeia speluncae</name>
    <dbReference type="NCBI Taxonomy" id="2884804"/>
    <lineage>
        <taxon>Bacteria</taxon>
        <taxon>Pseudomonadati</taxon>
        <taxon>Pseudomonadota</taxon>
        <taxon>Betaproteobacteria</taxon>
        <taxon>Neisseriales</taxon>
        <taxon>Leeiaceae</taxon>
        <taxon>Leeia</taxon>
    </lineage>
</organism>
<feature type="transmembrane region" description="Helical" evidence="1">
    <location>
        <begin position="110"/>
        <end position="130"/>
    </location>
</feature>
<accession>A0ABS8D1N1</accession>
<name>A0ABS8D1N1_9NEIS</name>
<protein>
    <submittedName>
        <fullName evidence="2">Bile acid:sodium symporter</fullName>
    </submittedName>
</protein>
<feature type="transmembrane region" description="Helical" evidence="1">
    <location>
        <begin position="137"/>
        <end position="158"/>
    </location>
</feature>
<dbReference type="PANTHER" id="PTHR18640:SF5">
    <property type="entry name" value="SODIUM_BILE ACID COTRANSPORTER 7"/>
    <property type="match status" value="1"/>
</dbReference>
<dbReference type="RefSeq" id="WP_227177553.1">
    <property type="nucleotide sequence ID" value="NZ_JAJBZT010000001.1"/>
</dbReference>
<dbReference type="PANTHER" id="PTHR18640">
    <property type="entry name" value="SOLUTE CARRIER FAMILY 10 MEMBER 7"/>
    <property type="match status" value="1"/>
</dbReference>
<keyword evidence="1" id="KW-0472">Membrane</keyword>
<reference evidence="2" key="1">
    <citation type="submission" date="2021-10" db="EMBL/GenBank/DDBJ databases">
        <title>The complete genome sequence of Leeia sp. TBRC 13508.</title>
        <authorList>
            <person name="Charoenyingcharoen P."/>
            <person name="Yukphan P."/>
        </authorList>
    </citation>
    <scope>NUCLEOTIDE SEQUENCE</scope>
    <source>
        <strain evidence="2">TBRC 13508</strain>
    </source>
</reference>
<gene>
    <name evidence="2" type="ORF">LIN78_00870</name>
</gene>
<sequence length="338" mass="36492">MPIFDTTRFKWPFDGFISSMLGAILLALFIPSVGASHGPLHLDIVTAWGVALVFFLNGALLPTEKLKAGFKNYRLHLLVQSSTYILFPILGLLIGFLLKNWLDTSLVLGIVYLCALSSTVSSSVTMTTIAKGNVTGAIFNATLSTLLGMLLTPLLVSFYASKGAAGSFSFANAIIAIAIQLLLPFIVGHLLRKWLLPFLKKGMKVVNKVDKTVIVLIVFNAFCDSTLSGLWHQQGISLLIQALVVAAILLLLVLTITAKLSRVMGFSLEDEIAAVFCGSKKSVANGVPMAKMLFGSSVPLGPIVLPIMIYHQLQLIICAILARKYAQKVELLNSLEKS</sequence>
<dbReference type="Pfam" id="PF13593">
    <property type="entry name" value="SBF_like"/>
    <property type="match status" value="1"/>
</dbReference>
<dbReference type="InterPro" id="IPR038770">
    <property type="entry name" value="Na+/solute_symporter_sf"/>
</dbReference>
<proteinExistence type="predicted"/>
<dbReference type="EMBL" id="JAJBZT010000001">
    <property type="protein sequence ID" value="MCB6182108.1"/>
    <property type="molecule type" value="Genomic_DNA"/>
</dbReference>
<keyword evidence="1" id="KW-1133">Transmembrane helix</keyword>
<dbReference type="Gene3D" id="1.20.1530.20">
    <property type="match status" value="1"/>
</dbReference>
<feature type="transmembrane region" description="Helical" evidence="1">
    <location>
        <begin position="170"/>
        <end position="191"/>
    </location>
</feature>
<feature type="transmembrane region" description="Helical" evidence="1">
    <location>
        <begin position="212"/>
        <end position="232"/>
    </location>
</feature>
<evidence type="ECO:0000256" key="1">
    <source>
        <dbReference type="SAM" id="Phobius"/>
    </source>
</evidence>
<dbReference type="PIRSF" id="PIRSF026166">
    <property type="entry name" value="UCP026166"/>
    <property type="match status" value="1"/>
</dbReference>
<comment type="caution">
    <text evidence="2">The sequence shown here is derived from an EMBL/GenBank/DDBJ whole genome shotgun (WGS) entry which is preliminary data.</text>
</comment>
<feature type="transmembrane region" description="Helical" evidence="1">
    <location>
        <begin position="45"/>
        <end position="63"/>
    </location>
</feature>
<feature type="transmembrane region" description="Helical" evidence="1">
    <location>
        <begin position="75"/>
        <end position="98"/>
    </location>
</feature>
<dbReference type="InterPro" id="IPR016833">
    <property type="entry name" value="Put_Na-Bile_cotransptr"/>
</dbReference>
<evidence type="ECO:0000313" key="2">
    <source>
        <dbReference type="EMBL" id="MCB6182108.1"/>
    </source>
</evidence>
<dbReference type="Proteomes" id="UP001165395">
    <property type="component" value="Unassembled WGS sequence"/>
</dbReference>